<evidence type="ECO:0000313" key="3">
    <source>
        <dbReference type="Proteomes" id="UP000789342"/>
    </source>
</evidence>
<gene>
    <name evidence="2" type="ORF">AMORRO_LOCUS17126</name>
</gene>
<dbReference type="Proteomes" id="UP000789342">
    <property type="component" value="Unassembled WGS sequence"/>
</dbReference>
<feature type="non-terminal residue" evidence="2">
    <location>
        <position position="1"/>
    </location>
</feature>
<proteinExistence type="predicted"/>
<feature type="compositionally biased region" description="Basic and acidic residues" evidence="1">
    <location>
        <begin position="37"/>
        <end position="63"/>
    </location>
</feature>
<feature type="compositionally biased region" description="Basic and acidic residues" evidence="1">
    <location>
        <begin position="1"/>
        <end position="28"/>
    </location>
</feature>
<accession>A0A9N9JF87</accession>
<evidence type="ECO:0000313" key="2">
    <source>
        <dbReference type="EMBL" id="CAG8778630.1"/>
    </source>
</evidence>
<sequence>KANDDEALAAKDYKGKDDVNEPENKPEEVDGLVTQNLEREHHQRELRYRPEDRTSKENKRTENELQLTIGNSKGRRYEDLNAEVTVALADPSSTKYPPIPMNHRDQGGHDITRDDTEPGRTNGRRDELDNDEMNRREDHPTIGEMEPQTDERWRRKMKEADDIPDDAKTT</sequence>
<reference evidence="2" key="1">
    <citation type="submission" date="2021-06" db="EMBL/GenBank/DDBJ databases">
        <authorList>
            <person name="Kallberg Y."/>
            <person name="Tangrot J."/>
            <person name="Rosling A."/>
        </authorList>
    </citation>
    <scope>NUCLEOTIDE SEQUENCE</scope>
    <source>
        <strain evidence="2">CL551</strain>
    </source>
</reference>
<dbReference type="EMBL" id="CAJVPV010050978">
    <property type="protein sequence ID" value="CAG8778630.1"/>
    <property type="molecule type" value="Genomic_DNA"/>
</dbReference>
<dbReference type="AlphaFoldDB" id="A0A9N9JF87"/>
<comment type="caution">
    <text evidence="2">The sequence shown here is derived from an EMBL/GenBank/DDBJ whole genome shotgun (WGS) entry which is preliminary data.</text>
</comment>
<feature type="compositionally biased region" description="Basic and acidic residues" evidence="1">
    <location>
        <begin position="102"/>
        <end position="141"/>
    </location>
</feature>
<keyword evidence="3" id="KW-1185">Reference proteome</keyword>
<feature type="compositionally biased region" description="Basic and acidic residues" evidence="1">
    <location>
        <begin position="149"/>
        <end position="170"/>
    </location>
</feature>
<name>A0A9N9JF87_9GLOM</name>
<protein>
    <submittedName>
        <fullName evidence="2">14083_t:CDS:1</fullName>
    </submittedName>
</protein>
<evidence type="ECO:0000256" key="1">
    <source>
        <dbReference type="SAM" id="MobiDB-lite"/>
    </source>
</evidence>
<organism evidence="2 3">
    <name type="scientific">Acaulospora morrowiae</name>
    <dbReference type="NCBI Taxonomy" id="94023"/>
    <lineage>
        <taxon>Eukaryota</taxon>
        <taxon>Fungi</taxon>
        <taxon>Fungi incertae sedis</taxon>
        <taxon>Mucoromycota</taxon>
        <taxon>Glomeromycotina</taxon>
        <taxon>Glomeromycetes</taxon>
        <taxon>Diversisporales</taxon>
        <taxon>Acaulosporaceae</taxon>
        <taxon>Acaulospora</taxon>
    </lineage>
</organism>
<feature type="region of interest" description="Disordered" evidence="1">
    <location>
        <begin position="88"/>
        <end position="170"/>
    </location>
</feature>
<feature type="region of interest" description="Disordered" evidence="1">
    <location>
        <begin position="1"/>
        <end position="75"/>
    </location>
</feature>